<reference evidence="2 3" key="1">
    <citation type="submission" date="2018-08" db="EMBL/GenBank/DDBJ databases">
        <title>Draft genome of the lignicolous fungus Coniochaeta pulveracea.</title>
        <authorList>
            <person name="Borstlap C.J."/>
            <person name="De Witt R.N."/>
            <person name="Botha A."/>
            <person name="Volschenk H."/>
        </authorList>
    </citation>
    <scope>NUCLEOTIDE SEQUENCE [LARGE SCALE GENOMIC DNA]</scope>
    <source>
        <strain evidence="2 3">CAB683</strain>
    </source>
</reference>
<accession>A0A420YKY1</accession>
<proteinExistence type="predicted"/>
<feature type="chain" id="PRO_5019512084" evidence="1">
    <location>
        <begin position="17"/>
        <end position="185"/>
    </location>
</feature>
<organism evidence="2 3">
    <name type="scientific">Coniochaeta pulveracea</name>
    <dbReference type="NCBI Taxonomy" id="177199"/>
    <lineage>
        <taxon>Eukaryota</taxon>
        <taxon>Fungi</taxon>
        <taxon>Dikarya</taxon>
        <taxon>Ascomycota</taxon>
        <taxon>Pezizomycotina</taxon>
        <taxon>Sordariomycetes</taxon>
        <taxon>Sordariomycetidae</taxon>
        <taxon>Coniochaetales</taxon>
        <taxon>Coniochaetaceae</taxon>
        <taxon>Coniochaeta</taxon>
    </lineage>
</organism>
<gene>
    <name evidence="2" type="ORF">DL546_001333</name>
</gene>
<dbReference type="EMBL" id="QVQW01000004">
    <property type="protein sequence ID" value="RKU48446.1"/>
    <property type="molecule type" value="Genomic_DNA"/>
</dbReference>
<dbReference type="STRING" id="177199.A0A420YKY1"/>
<evidence type="ECO:0000256" key="1">
    <source>
        <dbReference type="SAM" id="SignalP"/>
    </source>
</evidence>
<evidence type="ECO:0000313" key="2">
    <source>
        <dbReference type="EMBL" id="RKU48446.1"/>
    </source>
</evidence>
<protein>
    <submittedName>
        <fullName evidence="2">Uncharacterized protein</fullName>
    </submittedName>
</protein>
<name>A0A420YKY1_9PEZI</name>
<comment type="caution">
    <text evidence="2">The sequence shown here is derived from an EMBL/GenBank/DDBJ whole genome shotgun (WGS) entry which is preliminary data.</text>
</comment>
<feature type="signal peptide" evidence="1">
    <location>
        <begin position="1"/>
        <end position="16"/>
    </location>
</feature>
<dbReference type="OrthoDB" id="5241727at2759"/>
<dbReference type="Proteomes" id="UP000275385">
    <property type="component" value="Unassembled WGS sequence"/>
</dbReference>
<evidence type="ECO:0000313" key="3">
    <source>
        <dbReference type="Proteomes" id="UP000275385"/>
    </source>
</evidence>
<sequence>MKTSTFLLTLVPAVLALDPRATACKGSGNNCQRGVSGVNGKPALSVRLADCSSFLAVTSTPAPTTTTITTEGTTLTTTTTTTTGFISGYTTETLPVAPTDIQVVTKRGASAVPTYATYCADPSAYASACACAGVTPTTVVLEPATVTEYAASATQTVLVTDCQLMNALQSRGFHGLARWVDETFH</sequence>
<dbReference type="AlphaFoldDB" id="A0A420YKY1"/>
<keyword evidence="1" id="KW-0732">Signal</keyword>
<keyword evidence="3" id="KW-1185">Reference proteome</keyword>